<evidence type="ECO:0000259" key="7">
    <source>
        <dbReference type="Pfam" id="PF02108"/>
    </source>
</evidence>
<keyword evidence="5" id="KW-0653">Protein transport</keyword>
<dbReference type="InterPro" id="IPR018035">
    <property type="entry name" value="Flagellar_FliH/T3SS_HrpE"/>
</dbReference>
<evidence type="ECO:0000256" key="2">
    <source>
        <dbReference type="ARBA" id="ARBA00006602"/>
    </source>
</evidence>
<dbReference type="Pfam" id="PF02108">
    <property type="entry name" value="FliH"/>
    <property type="match status" value="1"/>
</dbReference>
<feature type="domain" description="Flagellar assembly protein FliH/Type III secretion system HrpE" evidence="7">
    <location>
        <begin position="63"/>
        <end position="185"/>
    </location>
</feature>
<protein>
    <submittedName>
        <fullName evidence="8">Flagellar biosynthesis/type III secretory pathway protein</fullName>
    </submittedName>
</protein>
<evidence type="ECO:0000313" key="8">
    <source>
        <dbReference type="EMBL" id="RDI75980.1"/>
    </source>
</evidence>
<comment type="function">
    <text evidence="1">Needed for flagellar regrowth and assembly.</text>
</comment>
<organism evidence="8 9">
    <name type="scientific">Gaiella occulta</name>
    <dbReference type="NCBI Taxonomy" id="1002870"/>
    <lineage>
        <taxon>Bacteria</taxon>
        <taxon>Bacillati</taxon>
        <taxon>Actinomycetota</taxon>
        <taxon>Thermoleophilia</taxon>
        <taxon>Gaiellales</taxon>
        <taxon>Gaiellaceae</taxon>
        <taxon>Gaiella</taxon>
    </lineage>
</organism>
<dbReference type="RefSeq" id="WP_114794849.1">
    <property type="nucleotide sequence ID" value="NZ_QQZY01000001.1"/>
</dbReference>
<evidence type="ECO:0000256" key="3">
    <source>
        <dbReference type="ARBA" id="ARBA00022448"/>
    </source>
</evidence>
<dbReference type="PANTHER" id="PTHR34982">
    <property type="entry name" value="YOP PROTEINS TRANSLOCATION PROTEIN L"/>
    <property type="match status" value="1"/>
</dbReference>
<dbReference type="SUPFAM" id="SSF160527">
    <property type="entry name" value="V-type ATPase subunit E-like"/>
    <property type="match status" value="1"/>
</dbReference>
<dbReference type="GO" id="GO:0044781">
    <property type="term" value="P:bacterial-type flagellum organization"/>
    <property type="evidence" value="ECO:0007669"/>
    <property type="project" value="UniProtKB-KW"/>
</dbReference>
<dbReference type="Proteomes" id="UP000254134">
    <property type="component" value="Unassembled WGS sequence"/>
</dbReference>
<keyword evidence="4" id="KW-1005">Bacterial flagellum biogenesis</keyword>
<dbReference type="InterPro" id="IPR051472">
    <property type="entry name" value="T3SS_Stator/FliH"/>
</dbReference>
<evidence type="ECO:0000313" key="9">
    <source>
        <dbReference type="Proteomes" id="UP000254134"/>
    </source>
</evidence>
<name>A0A7M2Z112_9ACTN</name>
<dbReference type="GO" id="GO:0005829">
    <property type="term" value="C:cytosol"/>
    <property type="evidence" value="ECO:0007669"/>
    <property type="project" value="TreeGrafter"/>
</dbReference>
<keyword evidence="9" id="KW-1185">Reference proteome</keyword>
<reference evidence="8 9" key="1">
    <citation type="submission" date="2018-07" db="EMBL/GenBank/DDBJ databases">
        <title>High-quality-draft genome sequence of Gaiella occulta.</title>
        <authorList>
            <person name="Severino R."/>
            <person name="Froufe H.J.C."/>
            <person name="Rainey F.A."/>
            <person name="Barroso C."/>
            <person name="Albuquerque L."/>
            <person name="Lobo-Da-Cunha A."/>
            <person name="Da Costa M.S."/>
            <person name="Egas C."/>
        </authorList>
    </citation>
    <scope>NUCLEOTIDE SEQUENCE [LARGE SCALE GENOMIC DNA]</scope>
    <source>
        <strain evidence="8 9">F2-233</strain>
    </source>
</reference>
<keyword evidence="3" id="KW-0813">Transport</keyword>
<dbReference type="GO" id="GO:0015031">
    <property type="term" value="P:protein transport"/>
    <property type="evidence" value="ECO:0007669"/>
    <property type="project" value="UniProtKB-KW"/>
</dbReference>
<sequence>MAASPYLFAEIERPQDPADTAELLLEQARVDAERIRTEARAETIAAVRAEIRPELEAQLALAAAAAAAAQRWQEQVESRFAAEACELALAVAEKIVAAKIEIDASVLESVLCDALRRARDRRNLTLTVNPADLDAARELLPSLRAAFGADELTLVDDRRIARGGCLLDTPAGEIDATVASKFERIREAIRKAETR</sequence>
<comment type="caution">
    <text evidence="8">The sequence shown here is derived from an EMBL/GenBank/DDBJ whole genome shotgun (WGS) entry which is preliminary data.</text>
</comment>
<keyword evidence="8" id="KW-0282">Flagellum</keyword>
<keyword evidence="8" id="KW-0966">Cell projection</keyword>
<keyword evidence="8" id="KW-0969">Cilium</keyword>
<dbReference type="AlphaFoldDB" id="A0A7M2Z112"/>
<accession>A0A7M2Z112</accession>
<gene>
    <name evidence="8" type="ORF">Gocc_0399</name>
</gene>
<dbReference type="PANTHER" id="PTHR34982:SF1">
    <property type="entry name" value="FLAGELLAR ASSEMBLY PROTEIN FLIH"/>
    <property type="match status" value="1"/>
</dbReference>
<comment type="similarity">
    <text evidence="2">Belongs to the FliH family.</text>
</comment>
<evidence type="ECO:0000256" key="6">
    <source>
        <dbReference type="ARBA" id="ARBA00023225"/>
    </source>
</evidence>
<evidence type="ECO:0000256" key="1">
    <source>
        <dbReference type="ARBA" id="ARBA00003041"/>
    </source>
</evidence>
<proteinExistence type="inferred from homology"/>
<dbReference type="OrthoDB" id="5244961at2"/>
<evidence type="ECO:0000256" key="5">
    <source>
        <dbReference type="ARBA" id="ARBA00022927"/>
    </source>
</evidence>
<keyword evidence="6" id="KW-1006">Bacterial flagellum protein export</keyword>
<evidence type="ECO:0000256" key="4">
    <source>
        <dbReference type="ARBA" id="ARBA00022795"/>
    </source>
</evidence>
<dbReference type="EMBL" id="QQZY01000001">
    <property type="protein sequence ID" value="RDI75980.1"/>
    <property type="molecule type" value="Genomic_DNA"/>
</dbReference>
<reference evidence="9" key="2">
    <citation type="journal article" date="2019" name="MicrobiologyOpen">
        <title>High-quality draft genome sequence of Gaiella occulta isolated from a 150 meter deep mineral water borehole and comparison with the genome sequences of other deep-branching lineages of the phylum Actinobacteria.</title>
        <authorList>
            <person name="Severino R."/>
            <person name="Froufe H.J.C."/>
            <person name="Barroso C."/>
            <person name="Albuquerque L."/>
            <person name="Lobo-da-Cunha A."/>
            <person name="da Costa M.S."/>
            <person name="Egas C."/>
        </authorList>
    </citation>
    <scope>NUCLEOTIDE SEQUENCE [LARGE SCALE GENOMIC DNA]</scope>
    <source>
        <strain evidence="9">F2-233</strain>
    </source>
</reference>